<reference evidence="5 6" key="1">
    <citation type="journal article" date="2019" name="Virus Res.">
        <title>Genomic characterization of a novel virulent phage infecting the Aeromonas hydrophila isolated from rainbow trout (Oncorhynchus mykiss).</title>
        <authorList>
            <person name="Cao Y."/>
            <person name="Li S."/>
            <person name="Wang D."/>
            <person name="Zhao J."/>
            <person name="Xu L."/>
            <person name="Liu H."/>
            <person name="Lu T."/>
            <person name="Mou Z."/>
        </authorList>
    </citation>
    <scope>NUCLEOTIDE SEQUENCE [LARGE SCALE GENOMIC DNA]</scope>
</reference>
<sequence>MFQRAKNKGYSYVLLDADGVSDEFSFSFEGYGVGYLNVAHVHAWIDGQPVDIVIDRARPNVAKFPYVPEQGRKVLIRRVQPLDKLYSDFERGNVYNKEQVNGSFLNQLYIAHQFIDGFYDGGENDENGEMEARGDLNMLGFRIYNLAKNTNDSTEAVRQDKFFNLEDRVSGLENSLGDLTLTSIPWSAPLAKRGQTVFKSPYGVVNPVVWLNGVLQDPIKGDYLISTKESTITLTEPCDEGDRLFCMFGDPINSVRSYSTSGYARLWFPANGFRPSLTDGSTIVTHRPAGRIESPAHVFFSDKVRSCFIVAVTPTDMPVGGDGVETRFMVSGENAGNVRFRIETVVQGAGEFEASYKNPVEFTVGVKPQEVSHYRMNYTMPAADISQVVYLRVSRIPSSSEDTLAKNNEDAFFLGIAMDYAVA</sequence>
<keyword evidence="2" id="KW-1227">Viral tail protein</keyword>
<feature type="domain" description="Bacteriophage T7 tail fibre protein-like N-terminal" evidence="4">
    <location>
        <begin position="9"/>
        <end position="129"/>
    </location>
</feature>
<comment type="subcellular location">
    <subcellularLocation>
        <location evidence="1">Virion</location>
    </subcellularLocation>
</comment>
<evidence type="ECO:0000313" key="6">
    <source>
        <dbReference type="Proteomes" id="UP000327497"/>
    </source>
</evidence>
<dbReference type="InterPro" id="IPR005604">
    <property type="entry name" value="Phage_T7_tail_fibre-like_N"/>
</dbReference>
<dbReference type="EMBL" id="MK455769">
    <property type="protein sequence ID" value="QBJ01054.1"/>
    <property type="molecule type" value="Genomic_DNA"/>
</dbReference>
<evidence type="ECO:0000256" key="2">
    <source>
        <dbReference type="ARBA" id="ARBA00022732"/>
    </source>
</evidence>
<organism evidence="5 6">
    <name type="scientific">Aeromonas phage MJG</name>
    <dbReference type="NCBI Taxonomy" id="2510451"/>
    <lineage>
        <taxon>Viruses</taxon>
        <taxon>Duplodnaviria</taxon>
        <taxon>Heunggongvirae</taxon>
        <taxon>Uroviricota</taxon>
        <taxon>Caudoviricetes</taxon>
        <taxon>Autographivirales</taxon>
        <taxon>Autosignataviridae</taxon>
        <taxon>Colwellvirinae</taxon>
        <taxon>Daolivirus</taxon>
        <taxon>Daolivirus MJG</taxon>
    </lineage>
</organism>
<evidence type="ECO:0000259" key="4">
    <source>
        <dbReference type="Pfam" id="PF03906"/>
    </source>
</evidence>
<keyword evidence="3" id="KW-0946">Virion</keyword>
<protein>
    <submittedName>
        <fullName evidence="5">Putative tail fiber protein</fullName>
    </submittedName>
</protein>
<dbReference type="Proteomes" id="UP000327497">
    <property type="component" value="Segment"/>
</dbReference>
<keyword evidence="6" id="KW-1185">Reference proteome</keyword>
<name>A0A5J6A2I7_9CAUD</name>
<evidence type="ECO:0000256" key="1">
    <source>
        <dbReference type="ARBA" id="ARBA00004328"/>
    </source>
</evidence>
<evidence type="ECO:0000313" key="5">
    <source>
        <dbReference type="EMBL" id="QBJ01054.1"/>
    </source>
</evidence>
<evidence type="ECO:0000256" key="3">
    <source>
        <dbReference type="ARBA" id="ARBA00022844"/>
    </source>
</evidence>
<dbReference type="GO" id="GO:0098015">
    <property type="term" value="C:virus tail"/>
    <property type="evidence" value="ECO:0007669"/>
    <property type="project" value="UniProtKB-KW"/>
</dbReference>
<proteinExistence type="predicted"/>
<accession>A0A5J6A2I7</accession>
<dbReference type="Pfam" id="PF03906">
    <property type="entry name" value="Phage_T7_tail"/>
    <property type="match status" value="1"/>
</dbReference>